<gene>
    <name evidence="2" type="ORF">KFL_013420010</name>
</gene>
<evidence type="ECO:0000256" key="1">
    <source>
        <dbReference type="SAM" id="MobiDB-lite"/>
    </source>
</evidence>
<accession>A0A1Y1IQI3</accession>
<dbReference type="EMBL" id="DF238291">
    <property type="protein sequence ID" value="GAQ93175.1"/>
    <property type="molecule type" value="Genomic_DNA"/>
</dbReference>
<organism evidence="2 3">
    <name type="scientific">Klebsormidium nitens</name>
    <name type="common">Green alga</name>
    <name type="synonym">Ulothrix nitens</name>
    <dbReference type="NCBI Taxonomy" id="105231"/>
    <lineage>
        <taxon>Eukaryota</taxon>
        <taxon>Viridiplantae</taxon>
        <taxon>Streptophyta</taxon>
        <taxon>Klebsormidiophyceae</taxon>
        <taxon>Klebsormidiales</taxon>
        <taxon>Klebsormidiaceae</taxon>
        <taxon>Klebsormidium</taxon>
    </lineage>
</organism>
<evidence type="ECO:0000313" key="3">
    <source>
        <dbReference type="Proteomes" id="UP000054558"/>
    </source>
</evidence>
<dbReference type="AlphaFoldDB" id="A0A1Y1IQI3"/>
<keyword evidence="3" id="KW-1185">Reference proteome</keyword>
<protein>
    <submittedName>
        <fullName evidence="2">Uncharacterized protein</fullName>
    </submittedName>
</protein>
<evidence type="ECO:0000313" key="2">
    <source>
        <dbReference type="EMBL" id="GAQ93175.1"/>
    </source>
</evidence>
<name>A0A1Y1IQI3_KLENI</name>
<dbReference type="Proteomes" id="UP000054558">
    <property type="component" value="Unassembled WGS sequence"/>
</dbReference>
<sequence>MLGSSSGGVTSQDVLNYEIFEAAVYCYAIDYRKVDPQFVDEYVRGKHAKNLMANFQNYERFVSSKYISTVDTLSAAVEEGEQRRNVQEYLEIRNRPANGINYAWCVLAKLLGIAPGNIDNTVFGSFRLIDGGAEEERALKVFDEEDFKMLRSLEVLETLYRPKTSFVGKDLSAVRKRNASKLSVTGPPVRASRWPQSEIGKDSVPTRSAPERDSWKPNVDASPAFAT</sequence>
<feature type="region of interest" description="Disordered" evidence="1">
    <location>
        <begin position="182"/>
        <end position="227"/>
    </location>
</feature>
<proteinExistence type="predicted"/>
<reference evidence="2 3" key="1">
    <citation type="journal article" date="2014" name="Nat. Commun.">
        <title>Klebsormidium flaccidum genome reveals primary factors for plant terrestrial adaptation.</title>
        <authorList>
            <person name="Hori K."/>
            <person name="Maruyama F."/>
            <person name="Fujisawa T."/>
            <person name="Togashi T."/>
            <person name="Yamamoto N."/>
            <person name="Seo M."/>
            <person name="Sato S."/>
            <person name="Yamada T."/>
            <person name="Mori H."/>
            <person name="Tajima N."/>
            <person name="Moriyama T."/>
            <person name="Ikeuchi M."/>
            <person name="Watanabe M."/>
            <person name="Wada H."/>
            <person name="Kobayashi K."/>
            <person name="Saito M."/>
            <person name="Masuda T."/>
            <person name="Sasaki-Sekimoto Y."/>
            <person name="Mashiguchi K."/>
            <person name="Awai K."/>
            <person name="Shimojima M."/>
            <person name="Masuda S."/>
            <person name="Iwai M."/>
            <person name="Nobusawa T."/>
            <person name="Narise T."/>
            <person name="Kondo S."/>
            <person name="Saito H."/>
            <person name="Sato R."/>
            <person name="Murakawa M."/>
            <person name="Ihara Y."/>
            <person name="Oshima-Yamada Y."/>
            <person name="Ohtaka K."/>
            <person name="Satoh M."/>
            <person name="Sonobe K."/>
            <person name="Ishii M."/>
            <person name="Ohtani R."/>
            <person name="Kanamori-Sato M."/>
            <person name="Honoki R."/>
            <person name="Miyazaki D."/>
            <person name="Mochizuki H."/>
            <person name="Umetsu J."/>
            <person name="Higashi K."/>
            <person name="Shibata D."/>
            <person name="Kamiya Y."/>
            <person name="Sato N."/>
            <person name="Nakamura Y."/>
            <person name="Tabata S."/>
            <person name="Ida S."/>
            <person name="Kurokawa K."/>
            <person name="Ohta H."/>
        </authorList>
    </citation>
    <scope>NUCLEOTIDE SEQUENCE [LARGE SCALE GENOMIC DNA]</scope>
    <source>
        <strain evidence="2 3">NIES-2285</strain>
    </source>
</reference>